<protein>
    <submittedName>
        <fullName evidence="1">Uncharacterized protein</fullName>
    </submittedName>
</protein>
<evidence type="ECO:0000313" key="1">
    <source>
        <dbReference type="EMBL" id="KAH3731112.1"/>
    </source>
</evidence>
<name>A0A9D4HS39_DREPO</name>
<sequence>MQCIKPECPRLNVTNGRLLGNMNNNGSRKQVTCNLIISKRQEQLLRHASTETGFQSRSVLLSPA</sequence>
<organism evidence="1 2">
    <name type="scientific">Dreissena polymorpha</name>
    <name type="common">Zebra mussel</name>
    <name type="synonym">Mytilus polymorpha</name>
    <dbReference type="NCBI Taxonomy" id="45954"/>
    <lineage>
        <taxon>Eukaryota</taxon>
        <taxon>Metazoa</taxon>
        <taxon>Spiralia</taxon>
        <taxon>Lophotrochozoa</taxon>
        <taxon>Mollusca</taxon>
        <taxon>Bivalvia</taxon>
        <taxon>Autobranchia</taxon>
        <taxon>Heteroconchia</taxon>
        <taxon>Euheterodonta</taxon>
        <taxon>Imparidentia</taxon>
        <taxon>Neoheterodontei</taxon>
        <taxon>Myida</taxon>
        <taxon>Dreissenoidea</taxon>
        <taxon>Dreissenidae</taxon>
        <taxon>Dreissena</taxon>
    </lineage>
</organism>
<dbReference type="Proteomes" id="UP000828390">
    <property type="component" value="Unassembled WGS sequence"/>
</dbReference>
<accession>A0A9D4HS39</accession>
<evidence type="ECO:0000313" key="2">
    <source>
        <dbReference type="Proteomes" id="UP000828390"/>
    </source>
</evidence>
<keyword evidence="2" id="KW-1185">Reference proteome</keyword>
<reference evidence="1" key="1">
    <citation type="journal article" date="2019" name="bioRxiv">
        <title>The Genome of the Zebra Mussel, Dreissena polymorpha: A Resource for Invasive Species Research.</title>
        <authorList>
            <person name="McCartney M.A."/>
            <person name="Auch B."/>
            <person name="Kono T."/>
            <person name="Mallez S."/>
            <person name="Zhang Y."/>
            <person name="Obille A."/>
            <person name="Becker A."/>
            <person name="Abrahante J.E."/>
            <person name="Garbe J."/>
            <person name="Badalamenti J.P."/>
            <person name="Herman A."/>
            <person name="Mangelson H."/>
            <person name="Liachko I."/>
            <person name="Sullivan S."/>
            <person name="Sone E.D."/>
            <person name="Koren S."/>
            <person name="Silverstein K.A.T."/>
            <person name="Beckman K.B."/>
            <person name="Gohl D.M."/>
        </authorList>
    </citation>
    <scope>NUCLEOTIDE SEQUENCE</scope>
    <source>
        <strain evidence="1">Duluth1</strain>
        <tissue evidence="1">Whole animal</tissue>
    </source>
</reference>
<comment type="caution">
    <text evidence="1">The sequence shown here is derived from an EMBL/GenBank/DDBJ whole genome shotgun (WGS) entry which is preliminary data.</text>
</comment>
<proteinExistence type="predicted"/>
<reference evidence="1" key="2">
    <citation type="submission" date="2020-11" db="EMBL/GenBank/DDBJ databases">
        <authorList>
            <person name="McCartney M.A."/>
            <person name="Auch B."/>
            <person name="Kono T."/>
            <person name="Mallez S."/>
            <person name="Becker A."/>
            <person name="Gohl D.M."/>
            <person name="Silverstein K.A.T."/>
            <person name="Koren S."/>
            <person name="Bechman K.B."/>
            <person name="Herman A."/>
            <person name="Abrahante J.E."/>
            <person name="Garbe J."/>
        </authorList>
    </citation>
    <scope>NUCLEOTIDE SEQUENCE</scope>
    <source>
        <strain evidence="1">Duluth1</strain>
        <tissue evidence="1">Whole animal</tissue>
    </source>
</reference>
<gene>
    <name evidence="1" type="ORF">DPMN_057117</name>
</gene>
<dbReference type="EMBL" id="JAIWYP010000012">
    <property type="protein sequence ID" value="KAH3731112.1"/>
    <property type="molecule type" value="Genomic_DNA"/>
</dbReference>
<dbReference type="AlphaFoldDB" id="A0A9D4HS39"/>